<evidence type="ECO:0000256" key="2">
    <source>
        <dbReference type="ARBA" id="ARBA00022777"/>
    </source>
</evidence>
<dbReference type="EMBL" id="AATS01000002">
    <property type="protein sequence ID" value="EAU55487.1"/>
    <property type="molecule type" value="Genomic_DNA"/>
</dbReference>
<feature type="domain" description="Carbohydrate kinase PfkB" evidence="3">
    <location>
        <begin position="4"/>
        <end position="298"/>
    </location>
</feature>
<dbReference type="InParanoid" id="Q0F2R3"/>
<dbReference type="eggNOG" id="COG2870">
    <property type="taxonomic scope" value="Bacteria"/>
</dbReference>
<dbReference type="SUPFAM" id="SSF53613">
    <property type="entry name" value="Ribokinase-like"/>
    <property type="match status" value="1"/>
</dbReference>
<keyword evidence="1" id="KW-0808">Transferase</keyword>
<dbReference type="Pfam" id="PF00294">
    <property type="entry name" value="PfkB"/>
    <property type="match status" value="1"/>
</dbReference>
<dbReference type="PANTHER" id="PTHR46969:SF1">
    <property type="entry name" value="BIFUNCTIONAL PROTEIN HLDE"/>
    <property type="match status" value="1"/>
</dbReference>
<dbReference type="RefSeq" id="WP_009850506.1">
    <property type="nucleotide sequence ID" value="NZ_DS022295.1"/>
</dbReference>
<dbReference type="GO" id="GO:0016773">
    <property type="term" value="F:phosphotransferase activity, alcohol group as acceptor"/>
    <property type="evidence" value="ECO:0007669"/>
    <property type="project" value="InterPro"/>
</dbReference>
<reference evidence="4 5" key="1">
    <citation type="submission" date="2006-09" db="EMBL/GenBank/DDBJ databases">
        <authorList>
            <person name="Emerson D."/>
            <person name="Ferriera S."/>
            <person name="Johnson J."/>
            <person name="Kravitz S."/>
            <person name="Halpern A."/>
            <person name="Remington K."/>
            <person name="Beeson K."/>
            <person name="Tran B."/>
            <person name="Rogers Y.-H."/>
            <person name="Friedman R."/>
            <person name="Venter J.C."/>
        </authorList>
    </citation>
    <scope>NUCLEOTIDE SEQUENCE [LARGE SCALE GENOMIC DNA]</scope>
    <source>
        <strain evidence="4 5">PV-1</strain>
    </source>
</reference>
<protein>
    <recommendedName>
        <fullName evidence="3">Carbohydrate kinase PfkB domain-containing protein</fullName>
    </recommendedName>
</protein>
<comment type="caution">
    <text evidence="4">The sequence shown here is derived from an EMBL/GenBank/DDBJ whole genome shotgun (WGS) entry which is preliminary data.</text>
</comment>
<dbReference type="STRING" id="314344.AL013_13655"/>
<dbReference type="PANTHER" id="PTHR46969">
    <property type="entry name" value="BIFUNCTIONAL PROTEIN HLDE"/>
    <property type="match status" value="1"/>
</dbReference>
<dbReference type="InterPro" id="IPR011611">
    <property type="entry name" value="PfkB_dom"/>
</dbReference>
<evidence type="ECO:0000313" key="4">
    <source>
        <dbReference type="EMBL" id="EAU55487.1"/>
    </source>
</evidence>
<dbReference type="OrthoDB" id="5290528at2"/>
<name>Q0F2R3_9PROT</name>
<evidence type="ECO:0000313" key="5">
    <source>
        <dbReference type="Proteomes" id="UP000005297"/>
    </source>
</evidence>
<keyword evidence="5" id="KW-1185">Reference proteome</keyword>
<dbReference type="NCBIfam" id="TIGR02198">
    <property type="entry name" value="rfaE_dom_I"/>
    <property type="match status" value="1"/>
</dbReference>
<dbReference type="GO" id="GO:0033785">
    <property type="term" value="F:heptose 7-phosphate kinase activity"/>
    <property type="evidence" value="ECO:0007669"/>
    <property type="project" value="TreeGrafter"/>
</dbReference>
<dbReference type="GO" id="GO:0033786">
    <property type="term" value="F:heptose-1-phosphate adenylyltransferase activity"/>
    <property type="evidence" value="ECO:0007669"/>
    <property type="project" value="TreeGrafter"/>
</dbReference>
<dbReference type="Proteomes" id="UP000005297">
    <property type="component" value="Unassembled WGS sequence"/>
</dbReference>
<proteinExistence type="predicted"/>
<sequence length="305" mass="33245">MILVIGDIIVDEFIWGDVSRISPEAPVPVVSVERIDRRLGGSANVVRNLHALDLPSAMFGLVGNDEPGRWVHQQLAEMDSDDRGVVTKTNDRPTAIKTRIIARHQQVVRYDREWTSPARADTHQRLLTRLDEIQADADAVILSDYGKGVLTPDFIRLLIERLKGTIIAIDPKPEHTDAYCGATLITPNLMEAAAMVGMRACNEDAHVEAIARALHEQLALQYVLITRSEKGMTLFDGQYHHHIPTAARDVFDVTGAGDTVIAVFTACLARGDDALTAAKLANHAAGVVVGKLGTATASWSEIEAH</sequence>
<accession>Q0F2R3</accession>
<evidence type="ECO:0000256" key="1">
    <source>
        <dbReference type="ARBA" id="ARBA00022679"/>
    </source>
</evidence>
<gene>
    <name evidence="4" type="ORF">SPV1_01027</name>
</gene>
<dbReference type="CDD" id="cd01172">
    <property type="entry name" value="RfaE_like"/>
    <property type="match status" value="1"/>
</dbReference>
<dbReference type="FunCoup" id="Q0F2R3">
    <property type="interactions" value="304"/>
</dbReference>
<dbReference type="AlphaFoldDB" id="Q0F2R3"/>
<keyword evidence="2" id="KW-0418">Kinase</keyword>
<dbReference type="FunFam" id="3.40.1190.20:FF:000002">
    <property type="entry name" value="Bifunctional protein HldE"/>
    <property type="match status" value="1"/>
</dbReference>
<evidence type="ECO:0000259" key="3">
    <source>
        <dbReference type="Pfam" id="PF00294"/>
    </source>
</evidence>
<dbReference type="Gene3D" id="3.40.1190.20">
    <property type="match status" value="1"/>
</dbReference>
<dbReference type="HOGENOM" id="CLU_021150_0_1_0"/>
<dbReference type="InterPro" id="IPR011913">
    <property type="entry name" value="RfaE_dom_I"/>
</dbReference>
<organism evidence="4 5">
    <name type="scientific">Mariprofundus ferrooxydans PV-1</name>
    <dbReference type="NCBI Taxonomy" id="314345"/>
    <lineage>
        <taxon>Bacteria</taxon>
        <taxon>Pseudomonadati</taxon>
        <taxon>Pseudomonadota</taxon>
        <taxon>Candidatius Mariprofundia</taxon>
        <taxon>Mariprofundales</taxon>
        <taxon>Mariprofundaceae</taxon>
        <taxon>Mariprofundus</taxon>
    </lineage>
</organism>
<dbReference type="GO" id="GO:0005829">
    <property type="term" value="C:cytosol"/>
    <property type="evidence" value="ECO:0007669"/>
    <property type="project" value="TreeGrafter"/>
</dbReference>
<dbReference type="InterPro" id="IPR029056">
    <property type="entry name" value="Ribokinase-like"/>
</dbReference>